<evidence type="ECO:0000256" key="3">
    <source>
        <dbReference type="SAM" id="MobiDB-lite"/>
    </source>
</evidence>
<dbReference type="Proteomes" id="UP000094236">
    <property type="component" value="Unassembled WGS sequence"/>
</dbReference>
<dbReference type="InterPro" id="IPR011990">
    <property type="entry name" value="TPR-like_helical_dom_sf"/>
</dbReference>
<dbReference type="InterPro" id="IPR021183">
    <property type="entry name" value="NatA_aux_su"/>
</dbReference>
<dbReference type="Gene3D" id="1.25.40.1010">
    <property type="match status" value="1"/>
</dbReference>
<evidence type="ECO:0000256" key="1">
    <source>
        <dbReference type="ARBA" id="ARBA00022737"/>
    </source>
</evidence>
<evidence type="ECO:0000256" key="2">
    <source>
        <dbReference type="ARBA" id="ARBA00022803"/>
    </source>
</evidence>
<proteinExistence type="predicted"/>
<dbReference type="GO" id="GO:0004596">
    <property type="term" value="F:protein-N-terminal amino-acid acetyltransferase activity"/>
    <property type="evidence" value="ECO:0007669"/>
    <property type="project" value="EnsemblFungi"/>
</dbReference>
<dbReference type="Pfam" id="PF12569">
    <property type="entry name" value="NatA_aux_su"/>
    <property type="match status" value="2"/>
</dbReference>
<gene>
    <name evidence="4" type="ORF">PACTADRAFT_48985</name>
</gene>
<keyword evidence="2" id="KW-0802">TPR repeat</keyword>
<protein>
    <submittedName>
        <fullName evidence="4">Uncharacterized protein</fullName>
    </submittedName>
</protein>
<organism evidence="4 5">
    <name type="scientific">Pachysolen tannophilus NRRL Y-2460</name>
    <dbReference type="NCBI Taxonomy" id="669874"/>
    <lineage>
        <taxon>Eukaryota</taxon>
        <taxon>Fungi</taxon>
        <taxon>Dikarya</taxon>
        <taxon>Ascomycota</taxon>
        <taxon>Saccharomycotina</taxon>
        <taxon>Pichiomycetes</taxon>
        <taxon>Pachysolenaceae</taxon>
        <taxon>Pachysolen</taxon>
    </lineage>
</organism>
<dbReference type="GO" id="GO:0031415">
    <property type="term" value="C:NatA complex"/>
    <property type="evidence" value="ECO:0007669"/>
    <property type="project" value="EnsemblFungi"/>
</dbReference>
<dbReference type="Gene3D" id="1.25.40.1040">
    <property type="match status" value="1"/>
</dbReference>
<sequence>MENGSNNNNIWRELATMQAQIRDYRGMIKSRLEYLENEPGYRANWTAAAVAHHLNKDYDAAIRVLEKIEKLIDGKLNESDSFENSECVLYKNLIYFDSGDYAKGYQTLLDSEAKILDKRAFLELKFQYLMKLPDSKKEASLVARNLLKINPDNKKYYYMLEDSLEIPRTDLQLRLKLYSKLATFYARSDPVKFIPLMFLNENDKELLNERLSDYIIEKLKRNVPSIFINLKPLYKKTFKIELIEKIVLNFLKEQVEKKDENSPLTYCWTLYYLSQHYLYLKNFTKAIQFVDEAIEHTPTLVELYALKARILKHQDKLLEASKVMNEARLLDLQDRFINTKTTKYYVRAGLIDEAVNTITLFTKMDKDAPNGLKDLHIMQCCWFIIESAESYYKLYLKNKKILSLPDSEVDESLKKQADWEISINRSLALKRFNAIFKIFQDFESDQFDFHSYCMRKGTPRSYVRMIKWADDLYRHPIYLRMLEGLSKIYFEIEDDILSSSTMNGDSEDTKKLENKKQKNKKNKADFKKREELIIRVNSYNNDSDPLGENLINTKRPIEDFNSYFKFSEKFTNFKIILTLNVKVNNYLNKYILALNNLHKLGKTKNSIFYSLLLQFKIFKFNKLIQENDKLLKLVELSFYKNFQFLNKDDQDDKEIIKYCIDNIINNGNEDKFELAKSCVDFIKNFQKTIDVEKVQTKLNELLQNDLEPIQVADIEYLLI</sequence>
<dbReference type="PIRSF" id="PIRSF000422">
    <property type="entry name" value="N-terminal-AcTrfase-A_aux_su"/>
    <property type="match status" value="1"/>
</dbReference>
<evidence type="ECO:0000313" key="4">
    <source>
        <dbReference type="EMBL" id="ODV97240.1"/>
    </source>
</evidence>
<feature type="region of interest" description="Disordered" evidence="3">
    <location>
        <begin position="501"/>
        <end position="524"/>
    </location>
</feature>
<dbReference type="GO" id="GO:0043022">
    <property type="term" value="F:ribosome binding"/>
    <property type="evidence" value="ECO:0007669"/>
    <property type="project" value="EnsemblFungi"/>
</dbReference>
<keyword evidence="5" id="KW-1185">Reference proteome</keyword>
<keyword evidence="1" id="KW-0677">Repeat</keyword>
<dbReference type="STRING" id="669874.A0A1E4TZR8"/>
<dbReference type="EMBL" id="KV454012">
    <property type="protein sequence ID" value="ODV97240.1"/>
    <property type="molecule type" value="Genomic_DNA"/>
</dbReference>
<dbReference type="AlphaFoldDB" id="A0A1E4TZR8"/>
<dbReference type="PANTHER" id="PTHR22767">
    <property type="entry name" value="N-TERMINAL ACETYLTRANSFERASE-RELATED"/>
    <property type="match status" value="1"/>
</dbReference>
<accession>A0A1E4TZR8</accession>
<dbReference type="OrthoDB" id="10263032at2759"/>
<reference evidence="5" key="1">
    <citation type="submission" date="2016-05" db="EMBL/GenBank/DDBJ databases">
        <title>Comparative genomics of biotechnologically important yeasts.</title>
        <authorList>
            <consortium name="DOE Joint Genome Institute"/>
            <person name="Riley R."/>
            <person name="Haridas S."/>
            <person name="Wolfe K.H."/>
            <person name="Lopes M.R."/>
            <person name="Hittinger C.T."/>
            <person name="Goker M."/>
            <person name="Salamov A."/>
            <person name="Wisecaver J."/>
            <person name="Long T.M."/>
            <person name="Aerts A.L."/>
            <person name="Barry K."/>
            <person name="Choi C."/>
            <person name="Clum A."/>
            <person name="Coughlan A.Y."/>
            <person name="Deshpande S."/>
            <person name="Douglass A.P."/>
            <person name="Hanson S.J."/>
            <person name="Klenk H.-P."/>
            <person name="Labutti K."/>
            <person name="Lapidus A."/>
            <person name="Lindquist E."/>
            <person name="Lipzen A."/>
            <person name="Meier-Kolthoff J.P."/>
            <person name="Ohm R.A."/>
            <person name="Otillar R.P."/>
            <person name="Pangilinan J."/>
            <person name="Peng Y."/>
            <person name="Rokas A."/>
            <person name="Rosa C.A."/>
            <person name="Scheuner C."/>
            <person name="Sibirny A.A."/>
            <person name="Slot J.C."/>
            <person name="Stielow J.B."/>
            <person name="Sun H."/>
            <person name="Kurtzman C.P."/>
            <person name="Blackwell M."/>
            <person name="Grigoriev I.V."/>
            <person name="Jeffries T.W."/>
        </authorList>
    </citation>
    <scope>NUCLEOTIDE SEQUENCE [LARGE SCALE GENOMIC DNA]</scope>
    <source>
        <strain evidence="5">NRRL Y-2460</strain>
    </source>
</reference>
<dbReference type="SUPFAM" id="SSF48452">
    <property type="entry name" value="TPR-like"/>
    <property type="match status" value="2"/>
</dbReference>
<dbReference type="PANTHER" id="PTHR22767:SF2">
    <property type="entry name" value="N(ALPHA)-ACETYLTRANSFERASE 15_16, ISOFORM A"/>
    <property type="match status" value="1"/>
</dbReference>
<feature type="compositionally biased region" description="Basic and acidic residues" evidence="3">
    <location>
        <begin position="507"/>
        <end position="524"/>
    </location>
</feature>
<evidence type="ECO:0000313" key="5">
    <source>
        <dbReference type="Proteomes" id="UP000094236"/>
    </source>
</evidence>
<name>A0A1E4TZR8_PACTA</name>